<dbReference type="CDD" id="cd00067">
    <property type="entry name" value="GAL4"/>
    <property type="match status" value="1"/>
</dbReference>
<dbReference type="InParanoid" id="A0A1Y2D0C7"/>
<comment type="subcellular location">
    <subcellularLocation>
        <location evidence="1">Nucleus</location>
    </subcellularLocation>
</comment>
<dbReference type="SMART" id="SM00066">
    <property type="entry name" value="GAL4"/>
    <property type="match status" value="1"/>
</dbReference>
<dbReference type="Pfam" id="PF04082">
    <property type="entry name" value="Fungal_trans"/>
    <property type="match status" value="1"/>
</dbReference>
<keyword evidence="3" id="KW-0539">Nucleus</keyword>
<evidence type="ECO:0000256" key="2">
    <source>
        <dbReference type="ARBA" id="ARBA00022723"/>
    </source>
</evidence>
<keyword evidence="7" id="KW-1185">Reference proteome</keyword>
<protein>
    <recommendedName>
        <fullName evidence="5">Zn(2)-C6 fungal-type domain-containing protein</fullName>
    </recommendedName>
</protein>
<reference evidence="6 7" key="1">
    <citation type="submission" date="2016-07" db="EMBL/GenBank/DDBJ databases">
        <title>Pervasive Adenine N6-methylation of Active Genes in Fungi.</title>
        <authorList>
            <consortium name="DOE Joint Genome Institute"/>
            <person name="Mondo S.J."/>
            <person name="Dannebaum R.O."/>
            <person name="Kuo R.C."/>
            <person name="Labutti K."/>
            <person name="Haridas S."/>
            <person name="Kuo A."/>
            <person name="Salamov A."/>
            <person name="Ahrendt S.R."/>
            <person name="Lipzen A."/>
            <person name="Sullivan W."/>
            <person name="Andreopoulos W.B."/>
            <person name="Clum A."/>
            <person name="Lindquist E."/>
            <person name="Daum C."/>
            <person name="Ramamoorthy G.K."/>
            <person name="Gryganskyi A."/>
            <person name="Culley D."/>
            <person name="Magnuson J.K."/>
            <person name="James T.Y."/>
            <person name="O'Malley M.A."/>
            <person name="Stajich J.E."/>
            <person name="Spatafora J.W."/>
            <person name="Visel A."/>
            <person name="Grigoriev I.V."/>
        </authorList>
    </citation>
    <scope>NUCLEOTIDE SEQUENCE [LARGE SCALE GENOMIC DNA]</scope>
    <source>
        <strain evidence="6 7">62-1032</strain>
    </source>
</reference>
<dbReference type="GO" id="GO:0000981">
    <property type="term" value="F:DNA-binding transcription factor activity, RNA polymerase II-specific"/>
    <property type="evidence" value="ECO:0007669"/>
    <property type="project" value="InterPro"/>
</dbReference>
<feature type="region of interest" description="Disordered" evidence="4">
    <location>
        <begin position="1"/>
        <end position="83"/>
    </location>
</feature>
<dbReference type="STRING" id="106004.A0A1Y2D0C7"/>
<gene>
    <name evidence="6" type="ORF">BCR35DRAFT_18801</name>
</gene>
<dbReference type="SUPFAM" id="SSF57701">
    <property type="entry name" value="Zn2/Cys6 DNA-binding domain"/>
    <property type="match status" value="1"/>
</dbReference>
<feature type="domain" description="Zn(2)-C6 fungal-type" evidence="5">
    <location>
        <begin position="91"/>
        <end position="122"/>
    </location>
</feature>
<sequence>MDSAQQYSGEQPPTAPSNGVSTYIDFAPPPPPGYSSQHPRALSHPPHDSHQGHIGPSSPSVNGGHATASQDRLSVSEEGNKRKKRPRVVLSCTMCVKRKTKCDKVVPCAQCVKRGNPQGCVVEGVPEAAVDRQPFALNDEFIALRQRVNSLEGLVSSLINSHPLGQQRQHLEGAAAFLPYPQPPSGPVSGGSASPLELGAGPVASTMSTLRRASKNGKEEEDVAAVLQQLSEGSGGAEGEAGGAAQIGLYGDLTATSNGLASVGSPELDALLALIPPRPVCDHLLESFVLRVDWWSHILHMPCFRDDYRTLWDSLGYRSGQVDPQWADWIAPRLGPLFMVLALGLHLLPSPPPTLPSPDFFVKAAQKALDASDWLGKPRIRTLQTILLAVEYWHNSGEVDRLVVWIGAGVRIAQGLGLHNLTPESIVVFPNDSFPVPPAAMELFARQMAGRIWWALCICEWDVSYRCRHTAVLPIEEFSTPIPLNISDEDLFASSSEHNQLSTSSPSTFQVSLADLMYFAQRWKQPRRHVIKSMHDSSIGDSTLVREMVFSLDGALRDIGTRLPIFYHLDRAGDAAVESMEGNRRDITVLQRLSIQKEIHSRFVRLHRRYLFDEPKTPTEVNPSRVSCREAGGVVLDIIAEFRARTDFAAKLWWINSYTIFPCFAILASHLQTLSSPTLTARYSPAEDDETANLLLAIQSASTALRATLDPSSSVSPLIVKHTDQGLRLLDHLQRKVTSPPSQLPPFDKARWRKALDLVVKATMCCAEEEIKQLRGLADELEKEEQTEAASAAQAVDFAPPMPPTSTYPLNATTTLDLSAYPDLSTPSAGTSFHTAEFDPLAPFNTTADYDDFFRSLGLVPPTPLPMDFLQS</sequence>
<dbReference type="InterPro" id="IPR036864">
    <property type="entry name" value="Zn2-C6_fun-type_DNA-bd_sf"/>
</dbReference>
<dbReference type="AlphaFoldDB" id="A0A1Y2D0C7"/>
<evidence type="ECO:0000313" key="7">
    <source>
        <dbReference type="Proteomes" id="UP000193467"/>
    </source>
</evidence>
<evidence type="ECO:0000256" key="4">
    <source>
        <dbReference type="SAM" id="MobiDB-lite"/>
    </source>
</evidence>
<dbReference type="Gene3D" id="4.10.240.10">
    <property type="entry name" value="Zn(2)-C6 fungal-type DNA-binding domain"/>
    <property type="match status" value="1"/>
</dbReference>
<dbReference type="InterPro" id="IPR001138">
    <property type="entry name" value="Zn2Cys6_DnaBD"/>
</dbReference>
<keyword evidence="2" id="KW-0479">Metal-binding</keyword>
<organism evidence="6 7">
    <name type="scientific">Leucosporidium creatinivorum</name>
    <dbReference type="NCBI Taxonomy" id="106004"/>
    <lineage>
        <taxon>Eukaryota</taxon>
        <taxon>Fungi</taxon>
        <taxon>Dikarya</taxon>
        <taxon>Basidiomycota</taxon>
        <taxon>Pucciniomycotina</taxon>
        <taxon>Microbotryomycetes</taxon>
        <taxon>Leucosporidiales</taxon>
        <taxon>Leucosporidium</taxon>
    </lineage>
</organism>
<accession>A0A1Y2D0C7</accession>
<dbReference type="GO" id="GO:0008270">
    <property type="term" value="F:zinc ion binding"/>
    <property type="evidence" value="ECO:0007669"/>
    <property type="project" value="InterPro"/>
</dbReference>
<dbReference type="GO" id="GO:0005634">
    <property type="term" value="C:nucleus"/>
    <property type="evidence" value="ECO:0007669"/>
    <property type="project" value="UniProtKB-SubCell"/>
</dbReference>
<evidence type="ECO:0000259" key="5">
    <source>
        <dbReference type="PROSITE" id="PS50048"/>
    </source>
</evidence>
<dbReference type="SMART" id="SM00906">
    <property type="entry name" value="Fungal_trans"/>
    <property type="match status" value="1"/>
</dbReference>
<dbReference type="InterPro" id="IPR007219">
    <property type="entry name" value="XnlR_reg_dom"/>
</dbReference>
<evidence type="ECO:0000256" key="1">
    <source>
        <dbReference type="ARBA" id="ARBA00004123"/>
    </source>
</evidence>
<dbReference type="PROSITE" id="PS50048">
    <property type="entry name" value="ZN2_CY6_FUNGAL_2"/>
    <property type="match status" value="1"/>
</dbReference>
<proteinExistence type="predicted"/>
<comment type="caution">
    <text evidence="6">The sequence shown here is derived from an EMBL/GenBank/DDBJ whole genome shotgun (WGS) entry which is preliminary data.</text>
</comment>
<dbReference type="PANTHER" id="PTHR31001">
    <property type="entry name" value="UNCHARACTERIZED TRANSCRIPTIONAL REGULATORY PROTEIN"/>
    <property type="match status" value="1"/>
</dbReference>
<dbReference type="OrthoDB" id="3364175at2759"/>
<feature type="compositionally biased region" description="Polar residues" evidence="4">
    <location>
        <begin position="57"/>
        <end position="73"/>
    </location>
</feature>
<evidence type="ECO:0000256" key="3">
    <source>
        <dbReference type="ARBA" id="ARBA00023242"/>
    </source>
</evidence>
<dbReference type="GO" id="GO:0003677">
    <property type="term" value="F:DNA binding"/>
    <property type="evidence" value="ECO:0007669"/>
    <property type="project" value="InterPro"/>
</dbReference>
<evidence type="ECO:0000313" key="6">
    <source>
        <dbReference type="EMBL" id="ORY52710.1"/>
    </source>
</evidence>
<dbReference type="PANTHER" id="PTHR31001:SF90">
    <property type="entry name" value="CENTROMERE DNA-BINDING PROTEIN COMPLEX CBF3 SUBUNIT B"/>
    <property type="match status" value="1"/>
</dbReference>
<name>A0A1Y2D0C7_9BASI</name>
<dbReference type="EMBL" id="MCGR01000105">
    <property type="protein sequence ID" value="ORY52710.1"/>
    <property type="molecule type" value="Genomic_DNA"/>
</dbReference>
<dbReference type="GO" id="GO:0006351">
    <property type="term" value="P:DNA-templated transcription"/>
    <property type="evidence" value="ECO:0007669"/>
    <property type="project" value="InterPro"/>
</dbReference>
<dbReference type="CDD" id="cd12148">
    <property type="entry name" value="fungal_TF_MHR"/>
    <property type="match status" value="1"/>
</dbReference>
<feature type="compositionally biased region" description="Polar residues" evidence="4">
    <location>
        <begin position="1"/>
        <end position="21"/>
    </location>
</feature>
<dbReference type="InterPro" id="IPR050613">
    <property type="entry name" value="Sec_Metabolite_Reg"/>
</dbReference>
<dbReference type="Proteomes" id="UP000193467">
    <property type="component" value="Unassembled WGS sequence"/>
</dbReference>